<keyword evidence="9" id="KW-0812">Transmembrane</keyword>
<feature type="transmembrane region" description="Helical" evidence="9">
    <location>
        <begin position="158"/>
        <end position="177"/>
    </location>
</feature>
<keyword evidence="6" id="KW-0732">Signal</keyword>
<evidence type="ECO:0000256" key="1">
    <source>
        <dbReference type="ARBA" id="ARBA00002841"/>
    </source>
</evidence>
<keyword evidence="5" id="KW-0813">Transport</keyword>
<dbReference type="KEGG" id="paun:MJA45_27720"/>
<name>A0AA96LH23_9BACL</name>
<dbReference type="GO" id="GO:0005886">
    <property type="term" value="C:plasma membrane"/>
    <property type="evidence" value="ECO:0007669"/>
    <property type="project" value="UniProtKB-SubCell"/>
</dbReference>
<feature type="transmembrane region" description="Helical" evidence="9">
    <location>
        <begin position="189"/>
        <end position="210"/>
    </location>
</feature>
<evidence type="ECO:0000256" key="8">
    <source>
        <dbReference type="ARBA" id="ARBA00023288"/>
    </source>
</evidence>
<dbReference type="AlphaFoldDB" id="A0AA96LH23"/>
<dbReference type="Gene3D" id="3.40.190.10">
    <property type="entry name" value="Periplasmic binding protein-like II"/>
    <property type="match status" value="2"/>
</dbReference>
<evidence type="ECO:0000256" key="5">
    <source>
        <dbReference type="ARBA" id="ARBA00022592"/>
    </source>
</evidence>
<dbReference type="RefSeq" id="WP_315605118.1">
    <property type="nucleotide sequence ID" value="NZ_CP130318.1"/>
</dbReference>
<evidence type="ECO:0000256" key="9">
    <source>
        <dbReference type="SAM" id="Phobius"/>
    </source>
</evidence>
<evidence type="ECO:0000256" key="2">
    <source>
        <dbReference type="ARBA" id="ARBA00004193"/>
    </source>
</evidence>
<keyword evidence="9" id="KW-0472">Membrane</keyword>
<organism evidence="11 12">
    <name type="scientific">Paenibacillus aurantius</name>
    <dbReference type="NCBI Taxonomy" id="2918900"/>
    <lineage>
        <taxon>Bacteria</taxon>
        <taxon>Bacillati</taxon>
        <taxon>Bacillota</taxon>
        <taxon>Bacilli</taxon>
        <taxon>Bacillales</taxon>
        <taxon>Paenibacillaceae</taxon>
        <taxon>Paenibacillus</taxon>
    </lineage>
</organism>
<dbReference type="PANTHER" id="PTHR30570">
    <property type="entry name" value="PERIPLASMIC PHOSPHATE BINDING COMPONENT OF PHOSPHATE ABC TRANSPORTER"/>
    <property type="match status" value="1"/>
</dbReference>
<keyword evidence="12" id="KW-1185">Reference proteome</keyword>
<evidence type="ECO:0000256" key="4">
    <source>
        <dbReference type="ARBA" id="ARBA00011529"/>
    </source>
</evidence>
<accession>A0AA96LH23</accession>
<dbReference type="GO" id="GO:0006817">
    <property type="term" value="P:phosphate ion transport"/>
    <property type="evidence" value="ECO:0007669"/>
    <property type="project" value="UniProtKB-KW"/>
</dbReference>
<dbReference type="InterPro" id="IPR050811">
    <property type="entry name" value="Phosphate_ABC_transporter"/>
</dbReference>
<feature type="transmembrane region" description="Helical" evidence="9">
    <location>
        <begin position="58"/>
        <end position="81"/>
    </location>
</feature>
<keyword evidence="8" id="KW-0449">Lipoprotein</keyword>
<keyword evidence="7" id="KW-0564">Palmitate</keyword>
<dbReference type="Proteomes" id="UP001305702">
    <property type="component" value="Chromosome"/>
</dbReference>
<comment type="similarity">
    <text evidence="3">Belongs to the PstS family.</text>
</comment>
<evidence type="ECO:0000313" key="11">
    <source>
        <dbReference type="EMBL" id="WNQ11342.1"/>
    </source>
</evidence>
<proteinExistence type="inferred from homology"/>
<evidence type="ECO:0000256" key="3">
    <source>
        <dbReference type="ARBA" id="ARBA00008725"/>
    </source>
</evidence>
<dbReference type="InterPro" id="IPR024370">
    <property type="entry name" value="PBP_domain"/>
</dbReference>
<gene>
    <name evidence="11" type="ORF">MJA45_27720</name>
</gene>
<dbReference type="EMBL" id="CP130318">
    <property type="protein sequence ID" value="WNQ11342.1"/>
    <property type="molecule type" value="Genomic_DNA"/>
</dbReference>
<evidence type="ECO:0000256" key="7">
    <source>
        <dbReference type="ARBA" id="ARBA00023139"/>
    </source>
</evidence>
<sequence length="482" mass="52101">MKDHPVLESPTSGEPSLVSQALAKSVTFSLLYGGFMLVFGVLGLNLAPLITEVNAGDLSILLALLLLLALAGSAFFLGGAAVSSHRSPVDRRLAWLVVLPPVLLVLASWWLGSRGDSEPGSVMAGLRWIWFKGLTAWALPLYEALPVYYPDSTHMNELALLLASVPFLAAYAGLVLSPAIRRRVSRGQASAVAAILPALLAIGFLASLALPRNSPFALSDYPRVDGATAAIPFGRELLHKLTGLHRPGAAKRVQFHTTHEAYVRLIEGKADLIFAAGPSEQEQRQAESAGVKLKLTPVGRDAFVFLVHEDNPVNGLTSDQIRAIYSEKTLNWKEVGGEEERIIAYQRKENSGSQTFMVQNVMKDTPLATPLSARKIDGMGGLIDAVADYRNSLGSLGYSFYYYATQMHKQESIKLLAVDGVEPNPASIASGRYPFTAVLYAVTREGEPAESPVSRVLEWLQTPEGRRTVERGGYVPVETEGP</sequence>
<evidence type="ECO:0000313" key="12">
    <source>
        <dbReference type="Proteomes" id="UP001305702"/>
    </source>
</evidence>
<evidence type="ECO:0000256" key="6">
    <source>
        <dbReference type="ARBA" id="ARBA00022729"/>
    </source>
</evidence>
<dbReference type="Pfam" id="PF12849">
    <property type="entry name" value="PBP_like_2"/>
    <property type="match status" value="1"/>
</dbReference>
<evidence type="ECO:0000259" key="10">
    <source>
        <dbReference type="Pfam" id="PF12849"/>
    </source>
</evidence>
<feature type="transmembrane region" description="Helical" evidence="9">
    <location>
        <begin position="21"/>
        <end position="46"/>
    </location>
</feature>
<keyword evidence="5" id="KW-0592">Phosphate transport</keyword>
<dbReference type="PANTHER" id="PTHR30570:SF1">
    <property type="entry name" value="PHOSPHATE-BINDING PROTEIN PSTS"/>
    <property type="match status" value="1"/>
</dbReference>
<feature type="domain" description="PBP" evidence="10">
    <location>
        <begin position="224"/>
        <end position="451"/>
    </location>
</feature>
<comment type="function">
    <text evidence="1">Part of the ABC transporter complex PstSACB involved in phosphate import.</text>
</comment>
<protein>
    <submittedName>
        <fullName evidence="11">Substrate-binding domain-containing protein</fullName>
    </submittedName>
</protein>
<keyword evidence="9" id="KW-1133">Transmembrane helix</keyword>
<reference evidence="11 12" key="1">
    <citation type="submission" date="2022-02" db="EMBL/GenBank/DDBJ databases">
        <title>Paenibacillus sp. MBLB1776 Whole Genome Shotgun Sequencing.</title>
        <authorList>
            <person name="Hwang C.Y."/>
            <person name="Cho E.-S."/>
            <person name="Seo M.-J."/>
        </authorList>
    </citation>
    <scope>NUCLEOTIDE SEQUENCE [LARGE SCALE GENOMIC DNA]</scope>
    <source>
        <strain evidence="11 12">MBLB1776</strain>
    </source>
</reference>
<comment type="subcellular location">
    <subcellularLocation>
        <location evidence="2">Cell membrane</location>
        <topology evidence="2">Lipid-anchor</topology>
    </subcellularLocation>
</comment>
<feature type="transmembrane region" description="Helical" evidence="9">
    <location>
        <begin position="93"/>
        <end position="111"/>
    </location>
</feature>
<dbReference type="SUPFAM" id="SSF53850">
    <property type="entry name" value="Periplasmic binding protein-like II"/>
    <property type="match status" value="1"/>
</dbReference>
<comment type="subunit">
    <text evidence="4">The complex is composed of two ATP-binding proteins (PstB), two transmembrane proteins (PstC and PstA) and a solute-binding protein (PstS).</text>
</comment>